<comment type="caution">
    <text evidence="1">The sequence shown here is derived from an EMBL/GenBank/DDBJ whole genome shotgun (WGS) entry which is preliminary data.</text>
</comment>
<dbReference type="AlphaFoldDB" id="A0A9W8A8L4"/>
<gene>
    <name evidence="1" type="ORF">IWQ60_005734</name>
</gene>
<accession>A0A9W8A8L4</accession>
<dbReference type="EMBL" id="JANBPT010000319">
    <property type="protein sequence ID" value="KAJ1923669.1"/>
    <property type="molecule type" value="Genomic_DNA"/>
</dbReference>
<keyword evidence="2" id="KW-1185">Reference proteome</keyword>
<evidence type="ECO:0000313" key="2">
    <source>
        <dbReference type="Proteomes" id="UP001150569"/>
    </source>
</evidence>
<sequence>MVGVRALRGRYAFSAVLNRRQDALPPGSNPRLQVPDLIALLALTVRILVIRDCATEAASMIQVLVEGIRDLVGIPPFNQIHLFQDVMAQDQIITCTRAAQHLYDLFSALITVTDFRLDWDGCSTVLTAKDVAEYDSMDDRTSAGSNALVTAFRSPWNSQDLVNFILRSAGIRSCDLGAQSLLQWLATSSASHLELIYPRCIYRSAYIPGSMETVLLGPIIDSVITRGKDQDKILTEVSKFYEPYLVEHLQTRYQNDPHAIYHLVSVIHENHLAELVNQVNNLVFVVDFRLRSGRASYLHFAAWLYSAVLEAPHQWLRPLEDLIRQMTERARADHPEDHLQPDELAAFLRVTLRVSQSDFAPEILAMAWRVLELILGEH</sequence>
<organism evidence="1 2">
    <name type="scientific">Tieghemiomyces parasiticus</name>
    <dbReference type="NCBI Taxonomy" id="78921"/>
    <lineage>
        <taxon>Eukaryota</taxon>
        <taxon>Fungi</taxon>
        <taxon>Fungi incertae sedis</taxon>
        <taxon>Zoopagomycota</taxon>
        <taxon>Kickxellomycotina</taxon>
        <taxon>Dimargaritomycetes</taxon>
        <taxon>Dimargaritales</taxon>
        <taxon>Dimargaritaceae</taxon>
        <taxon>Tieghemiomyces</taxon>
    </lineage>
</organism>
<protein>
    <submittedName>
        <fullName evidence="1">Uncharacterized protein</fullName>
    </submittedName>
</protein>
<evidence type="ECO:0000313" key="1">
    <source>
        <dbReference type="EMBL" id="KAJ1923669.1"/>
    </source>
</evidence>
<dbReference type="Proteomes" id="UP001150569">
    <property type="component" value="Unassembled WGS sequence"/>
</dbReference>
<name>A0A9W8A8L4_9FUNG</name>
<proteinExistence type="predicted"/>
<reference evidence="1" key="1">
    <citation type="submission" date="2022-07" db="EMBL/GenBank/DDBJ databases">
        <title>Phylogenomic reconstructions and comparative analyses of Kickxellomycotina fungi.</title>
        <authorList>
            <person name="Reynolds N.K."/>
            <person name="Stajich J.E."/>
            <person name="Barry K."/>
            <person name="Grigoriev I.V."/>
            <person name="Crous P."/>
            <person name="Smith M.E."/>
        </authorList>
    </citation>
    <scope>NUCLEOTIDE SEQUENCE</scope>
    <source>
        <strain evidence="1">RSA 861</strain>
    </source>
</reference>